<gene>
    <name evidence="2" type="ORF">PN838_10665</name>
</gene>
<evidence type="ECO:0000313" key="3">
    <source>
        <dbReference type="Proteomes" id="UP001528411"/>
    </source>
</evidence>
<reference evidence="2 3" key="1">
    <citation type="submission" date="2023-01" db="EMBL/GenBank/DDBJ databases">
        <title>Psychrosphaera sp. nov., isolated from marine algae.</title>
        <authorList>
            <person name="Bayburt H."/>
            <person name="Choi B.J."/>
            <person name="Kim J.M."/>
            <person name="Choi D.G."/>
            <person name="Jeon C.O."/>
        </authorList>
    </citation>
    <scope>NUCLEOTIDE SEQUENCE [LARGE SCALE GENOMIC DNA]</scope>
    <source>
        <strain evidence="2 3">G1-22</strain>
    </source>
</reference>
<dbReference type="SUPFAM" id="SSF82171">
    <property type="entry name" value="DPP6 N-terminal domain-like"/>
    <property type="match status" value="1"/>
</dbReference>
<dbReference type="Gene3D" id="2.120.10.30">
    <property type="entry name" value="TolB, C-terminal domain"/>
    <property type="match status" value="1"/>
</dbReference>
<evidence type="ECO:0000313" key="2">
    <source>
        <dbReference type="EMBL" id="MDC2889141.1"/>
    </source>
</evidence>
<feature type="chain" id="PRO_5046941051" evidence="1">
    <location>
        <begin position="23"/>
        <end position="292"/>
    </location>
</feature>
<organism evidence="2 3">
    <name type="scientific">Psychrosphaera algicola</name>
    <dbReference type="NCBI Taxonomy" id="3023714"/>
    <lineage>
        <taxon>Bacteria</taxon>
        <taxon>Pseudomonadati</taxon>
        <taxon>Pseudomonadota</taxon>
        <taxon>Gammaproteobacteria</taxon>
        <taxon>Alteromonadales</taxon>
        <taxon>Pseudoalteromonadaceae</taxon>
        <taxon>Psychrosphaera</taxon>
    </lineage>
</organism>
<keyword evidence="3" id="KW-1185">Reference proteome</keyword>
<proteinExistence type="predicted"/>
<name>A0ABT5FC65_9GAMM</name>
<evidence type="ECO:0000256" key="1">
    <source>
        <dbReference type="SAM" id="SignalP"/>
    </source>
</evidence>
<feature type="signal peptide" evidence="1">
    <location>
        <begin position="1"/>
        <end position="22"/>
    </location>
</feature>
<comment type="caution">
    <text evidence="2">The sequence shown here is derived from an EMBL/GenBank/DDBJ whole genome shotgun (WGS) entry which is preliminary data.</text>
</comment>
<protein>
    <submittedName>
        <fullName evidence="2">Uncharacterized protein</fullName>
    </submittedName>
</protein>
<dbReference type="Proteomes" id="UP001528411">
    <property type="component" value="Unassembled WGS sequence"/>
</dbReference>
<keyword evidence="1" id="KW-0732">Signal</keyword>
<dbReference type="InterPro" id="IPR011042">
    <property type="entry name" value="6-blade_b-propeller_TolB-like"/>
</dbReference>
<dbReference type="RefSeq" id="WP_272180641.1">
    <property type="nucleotide sequence ID" value="NZ_JAQOMS010000002.1"/>
</dbReference>
<dbReference type="EMBL" id="JAQOMS010000002">
    <property type="protein sequence ID" value="MDC2889141.1"/>
    <property type="molecule type" value="Genomic_DNA"/>
</dbReference>
<accession>A0ABT5FC65</accession>
<sequence length="292" mass="32646">MIKNLGKFALLSISTFLPITYASTDIFVAQFATHGQKTHVVEIDNITQRPGYDNQPYFADDGSGVYYTSQLAQQTDILFYNLSSKTLTNITKTLDTSEYSPTLVPESNNLSFIKVEPDSTQRLWTLTLGSQKQTIINKTIKPVGYHAWGADNDLALFVLGEPMTLQYIQSPEQENAKVIANEIGRALHYNAKHQVFSFTTGTNNVLNTFSAQTGIITQYLALPKGTQDYTWLNSDQVIAAMGTKIMVWSLRTPNQTWQPLFDFSNQCPTNITRLAVNKSASKLAFVCDEETQ</sequence>